<dbReference type="EMBL" id="SKBQ01000051">
    <property type="protein sequence ID" value="TPX10994.1"/>
    <property type="molecule type" value="Genomic_DNA"/>
</dbReference>
<accession>A0A507AX23</accession>
<evidence type="ECO:0000256" key="4">
    <source>
        <dbReference type="ARBA" id="ARBA00022989"/>
    </source>
</evidence>
<name>A0A507AX23_9PEZI</name>
<proteinExistence type="predicted"/>
<dbReference type="PROSITE" id="PS51382">
    <property type="entry name" value="SPX"/>
    <property type="match status" value="1"/>
</dbReference>
<dbReference type="PANTHER" id="PTHR46140:SF2">
    <property type="entry name" value="VACUOLAR TRANSPORTER CHAPERONE 3 COMPLEX SUBUNIT 3-RELATED"/>
    <property type="match status" value="1"/>
</dbReference>
<evidence type="ECO:0000256" key="2">
    <source>
        <dbReference type="ARBA" id="ARBA00022554"/>
    </source>
</evidence>
<keyword evidence="3 7" id="KW-0812">Transmembrane</keyword>
<protein>
    <recommendedName>
        <fullName evidence="8">SPX domain-containing protein</fullName>
    </recommendedName>
</protein>
<dbReference type="CDD" id="cd14480">
    <property type="entry name" value="SPX_VTC2_like"/>
    <property type="match status" value="1"/>
</dbReference>
<dbReference type="GeneID" id="41975478"/>
<dbReference type="PANTHER" id="PTHR46140">
    <property type="entry name" value="VACUOLAR TRANSPORTER CHAPERONE 1-RELATED"/>
    <property type="match status" value="1"/>
</dbReference>
<evidence type="ECO:0000313" key="9">
    <source>
        <dbReference type="EMBL" id="TPX10994.1"/>
    </source>
</evidence>
<comment type="subcellular location">
    <subcellularLocation>
        <location evidence="1">Vacuole membrane</location>
        <topology evidence="1">Multi-pass membrane protein</topology>
    </subcellularLocation>
</comment>
<evidence type="ECO:0000256" key="7">
    <source>
        <dbReference type="SAM" id="Phobius"/>
    </source>
</evidence>
<dbReference type="GO" id="GO:0006799">
    <property type="term" value="P:polyphosphate biosynthetic process"/>
    <property type="evidence" value="ECO:0007669"/>
    <property type="project" value="UniProtKB-ARBA"/>
</dbReference>
<evidence type="ECO:0000256" key="5">
    <source>
        <dbReference type="ARBA" id="ARBA00023136"/>
    </source>
</evidence>
<gene>
    <name evidence="9" type="ORF">E0L32_008031</name>
</gene>
<evidence type="ECO:0000259" key="8">
    <source>
        <dbReference type="PROSITE" id="PS51382"/>
    </source>
</evidence>
<evidence type="ECO:0000256" key="1">
    <source>
        <dbReference type="ARBA" id="ARBA00004128"/>
    </source>
</evidence>
<keyword evidence="5 7" id="KW-0472">Membrane</keyword>
<keyword evidence="2" id="KW-0926">Vacuole</keyword>
<evidence type="ECO:0000256" key="6">
    <source>
        <dbReference type="SAM" id="MobiDB-lite"/>
    </source>
</evidence>
<dbReference type="GO" id="GO:0000329">
    <property type="term" value="C:fungal-type vacuole membrane"/>
    <property type="evidence" value="ECO:0007669"/>
    <property type="project" value="TreeGrafter"/>
</dbReference>
<dbReference type="RefSeq" id="XP_030992705.1">
    <property type="nucleotide sequence ID" value="XM_031142840.1"/>
</dbReference>
<dbReference type="FunCoup" id="A0A507AX23">
    <property type="interactions" value="68"/>
</dbReference>
<feature type="transmembrane region" description="Helical" evidence="7">
    <location>
        <begin position="688"/>
        <end position="710"/>
    </location>
</feature>
<dbReference type="Gene3D" id="3.20.100.30">
    <property type="entry name" value="VTC, catalytic tunnel domain"/>
    <property type="match status" value="1"/>
</dbReference>
<dbReference type="InterPro" id="IPR051572">
    <property type="entry name" value="VTC_Complex_Subunit"/>
</dbReference>
<dbReference type="InParanoid" id="A0A507AX23"/>
<dbReference type="Proteomes" id="UP000319257">
    <property type="component" value="Unassembled WGS sequence"/>
</dbReference>
<keyword evidence="10" id="KW-1185">Reference proteome</keyword>
<dbReference type="OrthoDB" id="6493944at2759"/>
<comment type="caution">
    <text evidence="9">The sequence shown here is derived from an EMBL/GenBank/DDBJ whole genome shotgun (WGS) entry which is preliminary data.</text>
</comment>
<keyword evidence="4 7" id="KW-1133">Transmembrane helix</keyword>
<feature type="region of interest" description="Disordered" evidence="6">
    <location>
        <begin position="85"/>
        <end position="115"/>
    </location>
</feature>
<feature type="transmembrane region" description="Helical" evidence="7">
    <location>
        <begin position="731"/>
        <end position="752"/>
    </location>
</feature>
<reference evidence="9 10" key="1">
    <citation type="submission" date="2019-06" db="EMBL/GenBank/DDBJ databases">
        <title>Draft genome sequence of the filamentous fungus Phialemoniopsis curvata isolated from diesel fuel.</title>
        <authorList>
            <person name="Varaljay V.A."/>
            <person name="Lyon W.J."/>
            <person name="Crouch A.L."/>
            <person name="Drake C.E."/>
            <person name="Hollomon J.M."/>
            <person name="Nadeau L.J."/>
            <person name="Nunn H.S."/>
            <person name="Stevenson B.S."/>
            <person name="Bojanowski C.L."/>
            <person name="Crookes-Goodson W.J."/>
        </authorList>
    </citation>
    <scope>NUCLEOTIDE SEQUENCE [LARGE SCALE GENOMIC DNA]</scope>
    <source>
        <strain evidence="9 10">D216</strain>
    </source>
</reference>
<dbReference type="InterPro" id="IPR003807">
    <property type="entry name" value="DUF202"/>
</dbReference>
<dbReference type="GO" id="GO:0033254">
    <property type="term" value="C:vacuolar transporter chaperone complex"/>
    <property type="evidence" value="ECO:0007669"/>
    <property type="project" value="TreeGrafter"/>
</dbReference>
<dbReference type="InterPro" id="IPR042267">
    <property type="entry name" value="VTC_sf"/>
</dbReference>
<dbReference type="AlphaFoldDB" id="A0A507AX23"/>
<feature type="domain" description="SPX" evidence="8">
    <location>
        <begin position="1"/>
        <end position="170"/>
    </location>
</feature>
<evidence type="ECO:0000256" key="3">
    <source>
        <dbReference type="ARBA" id="ARBA00022692"/>
    </source>
</evidence>
<sequence>MRFGKTLRTSTYQPWKDKYIDYAKLKQLLRDDKADEDDSDWTEEDENRFCDELFNAQLEKVAMFQEDTVRSLRERVDTNFERLRELTPSPDEGAQPDQAAASSSTAAGKGKEKSEITVQRLKDIEKELDQIVDEVRELKKYSNLNYTGFLKIAKKHDRKRGSHYRIRPMMQVSLARRPFNSEKGYAPLLSKLSVMYEAIHQYLDDEETLPVDLGSQPETHNGERYTAYKFWIHPDNLLEVKTMILRHLPALVYSDSSAKEPDASTDPTLTSLYFDNSNFELYTNKVERTGIRSSVRLRWYGQLSNKPDIHIERKIVQDNGVSEELKFDIKEKYVKQFLDGEYRMEKTVSKMERQGETTKEVDEFKTTVDAIQSFVQDKKLDPVLRANYVRSAFQKPNDDRVRISIDTDLAFIREDTLDERRPCREPSEWHRRDIDNRNLTYPFKDLASGDISRFPFAVLEIKLKDGSNKRRAAWIEDLMASHLLHPSPLFSKFVHGVAVLFDDYVNRLPFWLSDLETDIRKDPQVAFEEEEKRRSQRATDELAVGVSSLLAKAGSFKPSKSSPIAKSYLAERAAEDAAKPTPESVRRYSQAVDDETTVAEESSQNYGATSSVLPSFSLTRYSKWKRAQSQPLPEGVEEPTEWIKNTGPLQIEPKVWLANERTFLKWQHICILLGGLAVALYTAAGENFLAEMMGIAYIVIAVFAGLWGYYMMQTRRQMIVGRSGKDFDNMFGPLVISVALMVALILNFVFAYKSAFEKWDEANKGAGFNETSALPFVDEL</sequence>
<feature type="region of interest" description="Disordered" evidence="6">
    <location>
        <begin position="572"/>
        <end position="604"/>
    </location>
</feature>
<dbReference type="Pfam" id="PF02656">
    <property type="entry name" value="DUF202"/>
    <property type="match status" value="1"/>
</dbReference>
<dbReference type="InterPro" id="IPR018966">
    <property type="entry name" value="VTC_domain"/>
</dbReference>
<dbReference type="Pfam" id="PF09359">
    <property type="entry name" value="VTC"/>
    <property type="match status" value="1"/>
</dbReference>
<evidence type="ECO:0000313" key="10">
    <source>
        <dbReference type="Proteomes" id="UP000319257"/>
    </source>
</evidence>
<dbReference type="STRING" id="1093900.A0A507AX23"/>
<dbReference type="InterPro" id="IPR004331">
    <property type="entry name" value="SPX_dom"/>
</dbReference>
<organism evidence="9 10">
    <name type="scientific">Thyridium curvatum</name>
    <dbReference type="NCBI Taxonomy" id="1093900"/>
    <lineage>
        <taxon>Eukaryota</taxon>
        <taxon>Fungi</taxon>
        <taxon>Dikarya</taxon>
        <taxon>Ascomycota</taxon>
        <taxon>Pezizomycotina</taxon>
        <taxon>Sordariomycetes</taxon>
        <taxon>Sordariomycetidae</taxon>
        <taxon>Thyridiales</taxon>
        <taxon>Thyridiaceae</taxon>
        <taxon>Thyridium</taxon>
    </lineage>
</organism>